<dbReference type="InterPro" id="IPR048993">
    <property type="entry name" value="SSRP1-like_PH1"/>
</dbReference>
<dbReference type="Proteomes" id="UP000010094">
    <property type="component" value="Chromosome VII"/>
</dbReference>
<comment type="subcellular location">
    <subcellularLocation>
        <location evidence="9">Nucleus</location>
    </subcellularLocation>
    <subcellularLocation>
        <location evidence="9">Chromosome</location>
    </subcellularLocation>
</comment>
<dbReference type="GO" id="GO:0042393">
    <property type="term" value="F:histone binding"/>
    <property type="evidence" value="ECO:0007669"/>
    <property type="project" value="TreeGrafter"/>
</dbReference>
<accession>I6ZJD2</accession>
<sequence length="424" mass="48593">MEILTLSDCFLKSKTDKKATVKISRDGIAIKAEGGEVYTMEKNEVKDAELFHGSRKMAIRIFGNAVYEINNVDQNYIDELKRMFSEYFKISLYVKELEIADVLCGELGINGQKALEFRSTKTIFEVPVEDIESVVDIRNELSISLKDVEIRFVSNKKAIEEIKEGCSSSVDDEIFKMEGLSLAYPRGKFNLIFFRDYLRLVGSSYDHKVYYKSVRQLYILEKGYIRDEERYVVACVDPPIRQGQTRYDYIVASFDDAEGEMNANDERLKKEYSGLHSEIFTEVMETLCVIKAVRSMFESRDGMRCLRCAIKAYEGQLYPLEDCVLFLPKAIRLGLNEISLVEFSRINLSSMQAKTFDMTLFCEGSYTFNGLSKDEFGMLEQYFHSKGVKARSEIIDDGASSDSEEDDYESENDSMVVDSDSYDS</sequence>
<evidence type="ECO:0000313" key="13">
    <source>
        <dbReference type="Proteomes" id="UP000010094"/>
    </source>
</evidence>
<feature type="compositionally biased region" description="Low complexity" evidence="10">
    <location>
        <begin position="413"/>
        <end position="424"/>
    </location>
</feature>
<dbReference type="Pfam" id="PF08512">
    <property type="entry name" value="Rttp106-like_middle"/>
    <property type="match status" value="1"/>
</dbReference>
<evidence type="ECO:0000256" key="1">
    <source>
        <dbReference type="ARBA" id="ARBA00010060"/>
    </source>
</evidence>
<dbReference type="HOGENOM" id="CLU_017374_0_1_1"/>
<evidence type="ECO:0000256" key="5">
    <source>
        <dbReference type="ARBA" id="ARBA00023015"/>
    </source>
</evidence>
<dbReference type="KEGG" id="ero:EROM_070970"/>
<evidence type="ECO:0000256" key="10">
    <source>
        <dbReference type="SAM" id="MobiDB-lite"/>
    </source>
</evidence>
<dbReference type="PANTHER" id="PTHR45849">
    <property type="entry name" value="FACT COMPLEX SUBUNIT SSRP1"/>
    <property type="match status" value="1"/>
</dbReference>
<organism evidence="12 13">
    <name type="scientific">Encephalitozoon romaleae (strain SJ-2008)</name>
    <name type="common">Microsporidian parasite</name>
    <dbReference type="NCBI Taxonomy" id="1178016"/>
    <lineage>
        <taxon>Eukaryota</taxon>
        <taxon>Fungi</taxon>
        <taxon>Fungi incertae sedis</taxon>
        <taxon>Microsporidia</taxon>
        <taxon>Unikaryonidae</taxon>
        <taxon>Encephalitozoon</taxon>
    </lineage>
</organism>
<evidence type="ECO:0000256" key="6">
    <source>
        <dbReference type="ARBA" id="ARBA00023163"/>
    </source>
</evidence>
<keyword evidence="2 9" id="KW-0158">Chromosome</keyword>
<dbReference type="PRINTS" id="PR00887">
    <property type="entry name" value="SSRCOGNITION"/>
</dbReference>
<dbReference type="InterPro" id="IPR050454">
    <property type="entry name" value="RTT106/SSRP1_HistChap/FACT"/>
</dbReference>
<keyword evidence="8 9" id="KW-0539">Nucleus</keyword>
<dbReference type="InterPro" id="IPR011993">
    <property type="entry name" value="PH-like_dom_sf"/>
</dbReference>
<dbReference type="RefSeq" id="XP_009264845.1">
    <property type="nucleotide sequence ID" value="XM_009266570.1"/>
</dbReference>
<dbReference type="GO" id="GO:0003677">
    <property type="term" value="F:DNA binding"/>
    <property type="evidence" value="ECO:0007669"/>
    <property type="project" value="InterPro"/>
</dbReference>
<evidence type="ECO:0000259" key="11">
    <source>
        <dbReference type="SMART" id="SM01287"/>
    </source>
</evidence>
<evidence type="ECO:0000256" key="4">
    <source>
        <dbReference type="ARBA" id="ARBA00022763"/>
    </source>
</evidence>
<dbReference type="GeneID" id="20521657"/>
<dbReference type="EMBL" id="CP003524">
    <property type="protein sequence ID" value="AFN83348.1"/>
    <property type="molecule type" value="Genomic_DNA"/>
</dbReference>
<dbReference type="SUPFAM" id="SSF50729">
    <property type="entry name" value="PH domain-like"/>
    <property type="match status" value="1"/>
</dbReference>
<evidence type="ECO:0000256" key="3">
    <source>
        <dbReference type="ARBA" id="ARBA00022705"/>
    </source>
</evidence>
<evidence type="ECO:0000256" key="7">
    <source>
        <dbReference type="ARBA" id="ARBA00023204"/>
    </source>
</evidence>
<keyword evidence="3 9" id="KW-0235">DNA replication</keyword>
<keyword evidence="4 9" id="KW-0227">DNA damage</keyword>
<dbReference type="Gene3D" id="2.30.29.150">
    <property type="match status" value="1"/>
</dbReference>
<keyword evidence="5 9" id="KW-0805">Transcription regulation</keyword>
<dbReference type="PANTHER" id="PTHR45849:SF1">
    <property type="entry name" value="FACT COMPLEX SUBUNIT SSRP1"/>
    <property type="match status" value="1"/>
</dbReference>
<dbReference type="InterPro" id="IPR000969">
    <property type="entry name" value="SSRP1/POB3"/>
</dbReference>
<dbReference type="Gene3D" id="2.30.29.30">
    <property type="entry name" value="Pleckstrin-homology domain (PH domain)/Phosphotyrosine-binding domain (PTB)"/>
    <property type="match status" value="2"/>
</dbReference>
<feature type="domain" description="Histone chaperone RTT106/FACT complex subunit SPT16-like middle" evidence="11">
    <location>
        <begin position="303"/>
        <end position="393"/>
    </location>
</feature>
<dbReference type="AlphaFoldDB" id="I6ZJD2"/>
<dbReference type="GO" id="GO:0006281">
    <property type="term" value="P:DNA repair"/>
    <property type="evidence" value="ECO:0007669"/>
    <property type="project" value="UniProtKB-KW"/>
</dbReference>
<dbReference type="Pfam" id="PF21103">
    <property type="entry name" value="PH1_SSRP1-like"/>
    <property type="match status" value="1"/>
</dbReference>
<dbReference type="InterPro" id="IPR013719">
    <property type="entry name" value="RTT106/SPT16-like_middle_dom"/>
</dbReference>
<protein>
    <recommendedName>
        <fullName evidence="9">FACT complex subunit POB3</fullName>
    </recommendedName>
</protein>
<feature type="compositionally biased region" description="Acidic residues" evidence="10">
    <location>
        <begin position="402"/>
        <end position="412"/>
    </location>
</feature>
<dbReference type="GO" id="GO:0031491">
    <property type="term" value="F:nucleosome binding"/>
    <property type="evidence" value="ECO:0007669"/>
    <property type="project" value="TreeGrafter"/>
</dbReference>
<comment type="function">
    <text evidence="9">Component of the FACT complex, a general chromatin factor that acts to reorganize nucleosomes. The FACT complex is involved in multiple processes that require DNA as a template such as mRNA elongation, DNA replication and DNA repair. During transcription elongation the FACT complex acts as a histone chaperone that both destabilizes and restores nucleosomal structure. It facilitates the passage of RNA polymerase II and transcription by promoting the dissociation of one histone H2A-H2B dimer from the nucleosome, then subsequently promotes the reestablishment of the nucleosome following the passage of RNA polymerase II.</text>
</comment>
<comment type="similarity">
    <text evidence="1 9">Belongs to the SSRP1 family.</text>
</comment>
<keyword evidence="13" id="KW-1185">Reference proteome</keyword>
<dbReference type="SMART" id="SM01287">
    <property type="entry name" value="Rtt106"/>
    <property type="match status" value="1"/>
</dbReference>
<dbReference type="GO" id="GO:0006260">
    <property type="term" value="P:DNA replication"/>
    <property type="evidence" value="ECO:0007669"/>
    <property type="project" value="UniProtKB-KW"/>
</dbReference>
<evidence type="ECO:0000256" key="8">
    <source>
        <dbReference type="ARBA" id="ARBA00023242"/>
    </source>
</evidence>
<dbReference type="CDD" id="cd13231">
    <property type="entry name" value="PH2_SSRP1-like"/>
    <property type="match status" value="1"/>
</dbReference>
<feature type="region of interest" description="Disordered" evidence="10">
    <location>
        <begin position="394"/>
        <end position="424"/>
    </location>
</feature>
<reference evidence="12 13" key="1">
    <citation type="journal article" date="2012" name="Proc. Natl. Acad. Sci. U.S.A.">
        <title>Gain and loss of multiple functionally related, horizontally transferred genes in the reduced genomes of two microsporidian parasites.</title>
        <authorList>
            <person name="Pombert J.-F."/>
            <person name="Selman M."/>
            <person name="Burki F."/>
            <person name="Bardell F.T."/>
            <person name="Farinelli L."/>
            <person name="Solter L.F."/>
            <person name="Whitman D.W."/>
            <person name="Weiss L.M."/>
            <person name="Corradi N."/>
            <person name="Keeling P.J."/>
        </authorList>
    </citation>
    <scope>NUCLEOTIDE SEQUENCE [LARGE SCALE GENOMIC DNA]</scope>
    <source>
        <strain evidence="12 13">SJ-2008</strain>
    </source>
</reference>
<keyword evidence="7 9" id="KW-0234">DNA repair</keyword>
<gene>
    <name evidence="12" type="ordered locus">EROM_070970</name>
</gene>
<evidence type="ECO:0000313" key="12">
    <source>
        <dbReference type="EMBL" id="AFN83348.1"/>
    </source>
</evidence>
<keyword evidence="6 9" id="KW-0804">Transcription</keyword>
<proteinExistence type="inferred from homology"/>
<dbReference type="OrthoDB" id="2193092at2759"/>
<dbReference type="GO" id="GO:0035101">
    <property type="term" value="C:FACT complex"/>
    <property type="evidence" value="ECO:0007669"/>
    <property type="project" value="TreeGrafter"/>
</dbReference>
<evidence type="ECO:0000256" key="2">
    <source>
        <dbReference type="ARBA" id="ARBA00022454"/>
    </source>
</evidence>
<name>I6ZJD2_ENCRO</name>
<evidence type="ECO:0000256" key="9">
    <source>
        <dbReference type="RuleBase" id="RU364013"/>
    </source>
</evidence>
<dbReference type="VEuPathDB" id="MicrosporidiaDB:EROM_070970"/>